<proteinExistence type="predicted"/>
<evidence type="ECO:0000256" key="2">
    <source>
        <dbReference type="SAM" id="Phobius"/>
    </source>
</evidence>
<feature type="transmembrane region" description="Helical" evidence="2">
    <location>
        <begin position="364"/>
        <end position="384"/>
    </location>
</feature>
<organism evidence="3">
    <name type="scientific">Spongospora subterranea</name>
    <dbReference type="NCBI Taxonomy" id="70186"/>
    <lineage>
        <taxon>Eukaryota</taxon>
        <taxon>Sar</taxon>
        <taxon>Rhizaria</taxon>
        <taxon>Endomyxa</taxon>
        <taxon>Phytomyxea</taxon>
        <taxon>Plasmodiophorida</taxon>
        <taxon>Plasmodiophoridae</taxon>
        <taxon>Spongospora</taxon>
    </lineage>
</organism>
<protein>
    <submittedName>
        <fullName evidence="3">Uncharacterized protein</fullName>
    </submittedName>
</protein>
<keyword evidence="2" id="KW-0472">Membrane</keyword>
<feature type="compositionally biased region" description="Basic and acidic residues" evidence="1">
    <location>
        <begin position="35"/>
        <end position="50"/>
    </location>
</feature>
<evidence type="ECO:0000313" key="3">
    <source>
        <dbReference type="EMBL" id="CRZ06599.1"/>
    </source>
</evidence>
<feature type="region of interest" description="Disordered" evidence="1">
    <location>
        <begin position="1"/>
        <end position="52"/>
    </location>
</feature>
<accession>A0A0H5RDG9</accession>
<dbReference type="EMBL" id="HACM01006157">
    <property type="protein sequence ID" value="CRZ06599.1"/>
    <property type="molecule type" value="Transcribed_RNA"/>
</dbReference>
<evidence type="ECO:0000256" key="1">
    <source>
        <dbReference type="SAM" id="MobiDB-lite"/>
    </source>
</evidence>
<sequence length="392" mass="43381">MSLVSNKMSAFAQRASMHTTSRSKAPSRKSLGDLPNEKSDVPSDVQEMKTSHTTLIRRRRSDHVLMPRKTVARGKESPQLRKRVDISALKIYAIVDSVRANAQTAKKSLYPGRDDGQKSVRSVATVVSNHEECRQISNESERSGHCLQQDGDTNIELTYRTDQLLKLSLSNERGCGFGPELEGEQLGLDVVADADTPSFTNRNISVPDIISDHDRAPDEQVLNLLQPNPSTSLAPLSDNPEILIVGTQPMKLSEKQTAEGSTVSATETTKTRQVPEGVVHNDMQEQIELFEKNCIVLDEAVNHWKGRVQTAEANVSLLKSELNQAESTYELVLRKCSSESKAALRKADKLLKESRRDAARTRTFMIGGYVFLLTVIAALLVAIFQTPVQRCS</sequence>
<keyword evidence="2" id="KW-0812">Transmembrane</keyword>
<keyword evidence="2" id="KW-1133">Transmembrane helix</keyword>
<feature type="compositionally biased region" description="Polar residues" evidence="1">
    <location>
        <begin position="258"/>
        <end position="272"/>
    </location>
</feature>
<reference evidence="3" key="1">
    <citation type="submission" date="2015-04" db="EMBL/GenBank/DDBJ databases">
        <title>The genome sequence of the plant pathogenic Rhizarian Plasmodiophora brassicae reveals insights in its biotrophic life cycle and the origin of chitin synthesis.</title>
        <authorList>
            <person name="Schwelm A."/>
            <person name="Fogelqvist J."/>
            <person name="Knaust A."/>
            <person name="Julke S."/>
            <person name="Lilja T."/>
            <person name="Dhandapani V."/>
            <person name="Bonilla-Rosso G."/>
            <person name="Karlsson M."/>
            <person name="Shevchenko A."/>
            <person name="Choi S.R."/>
            <person name="Kim H.G."/>
            <person name="Park J.Y."/>
            <person name="Lim Y.P."/>
            <person name="Ludwig-Muller J."/>
            <person name="Dixelius C."/>
        </authorList>
    </citation>
    <scope>NUCLEOTIDE SEQUENCE</scope>
    <source>
        <tissue evidence="3">Potato root galls</tissue>
    </source>
</reference>
<feature type="region of interest" description="Disordered" evidence="1">
    <location>
        <begin position="253"/>
        <end position="272"/>
    </location>
</feature>
<dbReference type="AlphaFoldDB" id="A0A0H5RDG9"/>
<name>A0A0H5RDG9_9EUKA</name>